<evidence type="ECO:0000313" key="3">
    <source>
        <dbReference type="Proteomes" id="UP000494106"/>
    </source>
</evidence>
<gene>
    <name evidence="2" type="ORF">APLA_LOCUS14047</name>
</gene>
<sequence length="90" mass="9525">MRANAAHSSSGCDYPAVRGHLCPLACSQVGSPCAGREGAAAARATQRGTPQTALRCGYIQKTPLRTSPDLPLIGGSERRERQSKERSQLC</sequence>
<comment type="caution">
    <text evidence="2">The sequence shown here is derived from an EMBL/GenBank/DDBJ whole genome shotgun (WGS) entry which is preliminary data.</text>
</comment>
<protein>
    <submittedName>
        <fullName evidence="2">Uncharacterized protein</fullName>
    </submittedName>
</protein>
<dbReference type="AlphaFoldDB" id="A0A8S1ATC9"/>
<name>A0A8S1ATC9_ARCPL</name>
<reference evidence="2 3" key="1">
    <citation type="submission" date="2020-04" db="EMBL/GenBank/DDBJ databases">
        <authorList>
            <person name="Wallbank WR R."/>
            <person name="Pardo Diaz C."/>
            <person name="Kozak K."/>
            <person name="Martin S."/>
            <person name="Jiggins C."/>
            <person name="Moest M."/>
            <person name="Warren A I."/>
            <person name="Byers J.R.P. K."/>
            <person name="Montejo-Kovacevich G."/>
            <person name="Yen C E."/>
        </authorList>
    </citation>
    <scope>NUCLEOTIDE SEQUENCE [LARGE SCALE GENOMIC DNA]</scope>
</reference>
<feature type="region of interest" description="Disordered" evidence="1">
    <location>
        <begin position="55"/>
        <end position="90"/>
    </location>
</feature>
<evidence type="ECO:0000256" key="1">
    <source>
        <dbReference type="SAM" id="MobiDB-lite"/>
    </source>
</evidence>
<evidence type="ECO:0000313" key="2">
    <source>
        <dbReference type="EMBL" id="CAB3253344.1"/>
    </source>
</evidence>
<dbReference type="EMBL" id="CADEBC010000561">
    <property type="protein sequence ID" value="CAB3253344.1"/>
    <property type="molecule type" value="Genomic_DNA"/>
</dbReference>
<organism evidence="2 3">
    <name type="scientific">Arctia plantaginis</name>
    <name type="common">Wood tiger moth</name>
    <name type="synonym">Phalaena plantaginis</name>
    <dbReference type="NCBI Taxonomy" id="874455"/>
    <lineage>
        <taxon>Eukaryota</taxon>
        <taxon>Metazoa</taxon>
        <taxon>Ecdysozoa</taxon>
        <taxon>Arthropoda</taxon>
        <taxon>Hexapoda</taxon>
        <taxon>Insecta</taxon>
        <taxon>Pterygota</taxon>
        <taxon>Neoptera</taxon>
        <taxon>Endopterygota</taxon>
        <taxon>Lepidoptera</taxon>
        <taxon>Glossata</taxon>
        <taxon>Ditrysia</taxon>
        <taxon>Noctuoidea</taxon>
        <taxon>Erebidae</taxon>
        <taxon>Arctiinae</taxon>
        <taxon>Arctia</taxon>
    </lineage>
</organism>
<keyword evidence="3" id="KW-1185">Reference proteome</keyword>
<dbReference type="Proteomes" id="UP000494106">
    <property type="component" value="Unassembled WGS sequence"/>
</dbReference>
<feature type="compositionally biased region" description="Basic and acidic residues" evidence="1">
    <location>
        <begin position="76"/>
        <end position="90"/>
    </location>
</feature>
<accession>A0A8S1ATC9</accession>
<proteinExistence type="predicted"/>